<evidence type="ECO:0000313" key="6">
    <source>
        <dbReference type="EMBL" id="QIG45096.1"/>
    </source>
</evidence>
<keyword evidence="7" id="KW-1185">Reference proteome</keyword>
<evidence type="ECO:0000256" key="3">
    <source>
        <dbReference type="SAM" id="MobiDB-lite"/>
    </source>
</evidence>
<feature type="chain" id="PRO_5026171087" description="RCC1-like domain-containing protein" evidence="4">
    <location>
        <begin position="27"/>
        <end position="563"/>
    </location>
</feature>
<evidence type="ECO:0000259" key="5">
    <source>
        <dbReference type="Pfam" id="PF25390"/>
    </source>
</evidence>
<dbReference type="EMBL" id="CP049257">
    <property type="protein sequence ID" value="QIG45096.1"/>
    <property type="molecule type" value="Genomic_DNA"/>
</dbReference>
<feature type="signal peptide" evidence="4">
    <location>
        <begin position="1"/>
        <end position="26"/>
    </location>
</feature>
<dbReference type="PANTHER" id="PTHR45982">
    <property type="entry name" value="REGULATOR OF CHROMOSOME CONDENSATION"/>
    <property type="match status" value="1"/>
</dbReference>
<dbReference type="InterPro" id="IPR009091">
    <property type="entry name" value="RCC1/BLIP-II"/>
</dbReference>
<protein>
    <recommendedName>
        <fullName evidence="5">RCC1-like domain-containing protein</fullName>
    </recommendedName>
</protein>
<name>A0A6G6WIR6_9ACTN</name>
<feature type="compositionally biased region" description="Basic and acidic residues" evidence="3">
    <location>
        <begin position="439"/>
        <end position="448"/>
    </location>
</feature>
<gene>
    <name evidence="6" type="ORF">G5V58_22095</name>
</gene>
<accession>A0A6G6WIR6</accession>
<organism evidence="6 7">
    <name type="scientific">Nocardioides anomalus</name>
    <dbReference type="NCBI Taxonomy" id="2712223"/>
    <lineage>
        <taxon>Bacteria</taxon>
        <taxon>Bacillati</taxon>
        <taxon>Actinomycetota</taxon>
        <taxon>Actinomycetes</taxon>
        <taxon>Propionibacteriales</taxon>
        <taxon>Nocardioidaceae</taxon>
        <taxon>Nocardioides</taxon>
    </lineage>
</organism>
<dbReference type="KEGG" id="nano:G5V58_22095"/>
<dbReference type="Proteomes" id="UP000502996">
    <property type="component" value="Chromosome"/>
</dbReference>
<evidence type="ECO:0000313" key="7">
    <source>
        <dbReference type="Proteomes" id="UP000502996"/>
    </source>
</evidence>
<dbReference type="GO" id="GO:0005737">
    <property type="term" value="C:cytoplasm"/>
    <property type="evidence" value="ECO:0007669"/>
    <property type="project" value="TreeGrafter"/>
</dbReference>
<dbReference type="GO" id="GO:0005085">
    <property type="term" value="F:guanyl-nucleotide exchange factor activity"/>
    <property type="evidence" value="ECO:0007669"/>
    <property type="project" value="TreeGrafter"/>
</dbReference>
<keyword evidence="4" id="KW-0732">Signal</keyword>
<reference evidence="6 7" key="1">
    <citation type="submission" date="2020-02" db="EMBL/GenBank/DDBJ databases">
        <title>Full genome sequence of Nocardioides sp. R-3366.</title>
        <authorList>
            <person name="Im W.-T."/>
        </authorList>
    </citation>
    <scope>NUCLEOTIDE SEQUENCE [LARGE SCALE GENOMIC DNA]</scope>
    <source>
        <strain evidence="6 7">R-3366</strain>
    </source>
</reference>
<dbReference type="Pfam" id="PF25390">
    <property type="entry name" value="WD40_RLD"/>
    <property type="match status" value="1"/>
</dbReference>
<dbReference type="PANTHER" id="PTHR45982:SF1">
    <property type="entry name" value="REGULATOR OF CHROMOSOME CONDENSATION"/>
    <property type="match status" value="1"/>
</dbReference>
<keyword evidence="2" id="KW-0677">Repeat</keyword>
<feature type="region of interest" description="Disordered" evidence="3">
    <location>
        <begin position="421"/>
        <end position="448"/>
    </location>
</feature>
<dbReference type="InterPro" id="IPR051553">
    <property type="entry name" value="Ran_GTPase-activating"/>
</dbReference>
<keyword evidence="1" id="KW-0344">Guanine-nucleotide releasing factor</keyword>
<dbReference type="RefSeq" id="WP_165237317.1">
    <property type="nucleotide sequence ID" value="NZ_CP049257.1"/>
</dbReference>
<dbReference type="InterPro" id="IPR058923">
    <property type="entry name" value="RCC1-like_dom"/>
</dbReference>
<proteinExistence type="predicted"/>
<dbReference type="InterPro" id="IPR000408">
    <property type="entry name" value="Reg_chr_condens"/>
</dbReference>
<sequence>MLVRRLAVAALLAAGLVLPGAAPAPADTSEGAPGVPRLDAAALTAGADHSCAIVGTGEVRCWGAGNRGQLGQGSTADVGDDPGESTVPVAVGTGRAVSIAAGADHTCAVLDTGQLRCWGRNDHGQLGQGTKADVGDGPGETTVAVDLGPGRTAVAVSAGALHTCAIVDTGQLRCWGASGSGQLGQGNTVDIGDDPGETTVPVDLGPGRTAVAVAAGNSHTCAVVDTGQVRCWGSAFAGQLGQGNTTTVGDDPGETTVGVDLGAGRTATAISALGNATCVVLDTGQVRCWGDGAYGELAQGNTSPVGDSPGETTAAVDLGGRRAVALSGGFGHACAVLDTGQLRCWGLGGGGQLGQGSSQYVGDEPGETTVPVDLGPGRTVLAVAAGHDHTCAVTTGGELRCWGHDDRGQLGQGTSVSYGDGPGEVPANLPPVQLGGQRVGRDADGDGVRDSVDACPTSAGVGPTGCPAPPEAVLTKRKVRLDTVLARQGSRGSCPKRADVRVVTKGKHGRISVRKELKARPVDQGCRVTGTVRLPAKPKKSAAVKVKVSGKRLVTKRLVAVRR</sequence>
<evidence type="ECO:0000256" key="2">
    <source>
        <dbReference type="ARBA" id="ARBA00022737"/>
    </source>
</evidence>
<evidence type="ECO:0000256" key="4">
    <source>
        <dbReference type="SAM" id="SignalP"/>
    </source>
</evidence>
<dbReference type="Gene3D" id="2.130.10.30">
    <property type="entry name" value="Regulator of chromosome condensation 1/beta-lactamase-inhibitor protein II"/>
    <property type="match status" value="2"/>
</dbReference>
<dbReference type="AlphaFoldDB" id="A0A6G6WIR6"/>
<evidence type="ECO:0000256" key="1">
    <source>
        <dbReference type="ARBA" id="ARBA00022658"/>
    </source>
</evidence>
<dbReference type="Pfam" id="PF13540">
    <property type="entry name" value="RCC1_2"/>
    <property type="match status" value="1"/>
</dbReference>
<dbReference type="SUPFAM" id="SSF50985">
    <property type="entry name" value="RCC1/BLIP-II"/>
    <property type="match status" value="1"/>
</dbReference>
<dbReference type="PROSITE" id="PS50012">
    <property type="entry name" value="RCC1_3"/>
    <property type="match status" value="4"/>
</dbReference>
<dbReference type="PRINTS" id="PR00633">
    <property type="entry name" value="RCCNDNSATION"/>
</dbReference>
<feature type="domain" description="RCC1-like" evidence="5">
    <location>
        <begin position="88"/>
        <end position="416"/>
    </location>
</feature>